<proteinExistence type="predicted"/>
<sequence>MPSTIRVMHPSSSQHVVVVGGGLAGLASTVWLAELGYRVTLLESNGSLGGRTIGLTSGHGDAIENGQHVFAGSYENIFRYLDSIGTRHLLEFPDQFGVRYPGGHAEKFGLRLANLRRMMLGRVRGLGLPTLLRASPAWARLMRDVIRFDDSLDDITVDEWFDRVGFPPEVRRVVLNSMVIGLLNEQPHLASAHAFAALLRTGADRVRSFGGSAVRIGYPTVDLDTLYLDGARRVMAERGVDVRLRTRAVTVTTDAGRATGVTLSDGATVAADAVVLAVPSWNLRSLLDDVPSSEDARLSAKKLEPIPIMNAYVLLDRPLGTVAPWESLLDSDIGWVFDRDRMHGPRDDGNHLYALTTCAAYDLMPLKNSEVADRLVRALRDSYPAAADAEVLDVTVVPWPRATFSSRVGMSTIRPQNRTALPNLALAGDWTHNDWPTTMEGAAQSASHAVDLVHAELGGSG</sequence>
<evidence type="ECO:0000259" key="1">
    <source>
        <dbReference type="Pfam" id="PF01593"/>
    </source>
</evidence>
<accession>A0A378SJW5</accession>
<organism evidence="2 3">
    <name type="scientific">Mycolicibacterium gilvum</name>
    <dbReference type="NCBI Taxonomy" id="1804"/>
    <lineage>
        <taxon>Bacteria</taxon>
        <taxon>Bacillati</taxon>
        <taxon>Actinomycetota</taxon>
        <taxon>Actinomycetes</taxon>
        <taxon>Mycobacteriales</taxon>
        <taxon>Mycobacteriaceae</taxon>
        <taxon>Mycolicibacterium</taxon>
    </lineage>
</organism>
<dbReference type="AlphaFoldDB" id="A0A378SJW5"/>
<dbReference type="Pfam" id="PF01593">
    <property type="entry name" value="Amino_oxidase"/>
    <property type="match status" value="1"/>
</dbReference>
<dbReference type="InterPro" id="IPR036188">
    <property type="entry name" value="FAD/NAD-bd_sf"/>
</dbReference>
<dbReference type="InterPro" id="IPR017830">
    <property type="entry name" value="SQase_HpnE"/>
</dbReference>
<keyword evidence="2" id="KW-0560">Oxidoreductase</keyword>
<dbReference type="Gene3D" id="3.50.50.60">
    <property type="entry name" value="FAD/NAD(P)-binding domain"/>
    <property type="match status" value="1"/>
</dbReference>
<dbReference type="PANTHER" id="PTHR42923">
    <property type="entry name" value="PROTOPORPHYRINOGEN OXIDASE"/>
    <property type="match status" value="1"/>
</dbReference>
<dbReference type="NCBIfam" id="TIGR03467">
    <property type="entry name" value="HpnE"/>
    <property type="match status" value="1"/>
</dbReference>
<dbReference type="GO" id="GO:0016491">
    <property type="term" value="F:oxidoreductase activity"/>
    <property type="evidence" value="ECO:0007669"/>
    <property type="project" value="UniProtKB-KW"/>
</dbReference>
<name>A0A378SJW5_9MYCO</name>
<dbReference type="SUPFAM" id="SSF51905">
    <property type="entry name" value="FAD/NAD(P)-binding domain"/>
    <property type="match status" value="1"/>
</dbReference>
<dbReference type="EC" id="1.3.5.5" evidence="2"/>
<dbReference type="PANTHER" id="PTHR42923:SF47">
    <property type="entry name" value="BLR3003 PROTEIN"/>
    <property type="match status" value="1"/>
</dbReference>
<dbReference type="EMBL" id="UGQM01000001">
    <property type="protein sequence ID" value="STZ42448.1"/>
    <property type="molecule type" value="Genomic_DNA"/>
</dbReference>
<dbReference type="InterPro" id="IPR050464">
    <property type="entry name" value="Zeta_carotene_desat/Oxidored"/>
</dbReference>
<reference evidence="2 3" key="1">
    <citation type="submission" date="2018-06" db="EMBL/GenBank/DDBJ databases">
        <authorList>
            <consortium name="Pathogen Informatics"/>
            <person name="Doyle S."/>
        </authorList>
    </citation>
    <scope>NUCLEOTIDE SEQUENCE [LARGE SCALE GENOMIC DNA]</scope>
    <source>
        <strain evidence="2 3">NCTC10742</strain>
    </source>
</reference>
<dbReference type="InterPro" id="IPR002937">
    <property type="entry name" value="Amino_oxidase"/>
</dbReference>
<protein>
    <submittedName>
        <fullName evidence="2">Squalene-associated FAD-dependent desaturase</fullName>
        <ecNumber evidence="2">1.3.5.5</ecNumber>
    </submittedName>
</protein>
<gene>
    <name evidence="2" type="primary">pds_1</name>
    <name evidence="2" type="ORF">NCTC10742_01660</name>
</gene>
<dbReference type="Proteomes" id="UP000254291">
    <property type="component" value="Unassembled WGS sequence"/>
</dbReference>
<evidence type="ECO:0000313" key="3">
    <source>
        <dbReference type="Proteomes" id="UP000254291"/>
    </source>
</evidence>
<feature type="domain" description="Amine oxidase" evidence="1">
    <location>
        <begin position="23"/>
        <end position="453"/>
    </location>
</feature>
<evidence type="ECO:0000313" key="2">
    <source>
        <dbReference type="EMBL" id="STZ42448.1"/>
    </source>
</evidence>